<evidence type="ECO:0000256" key="9">
    <source>
        <dbReference type="ARBA" id="ARBA00023049"/>
    </source>
</evidence>
<dbReference type="PANTHER" id="PTHR42837:SF2">
    <property type="entry name" value="MEMBRANE METALLOPROTEASE ARASP2, CHLOROPLASTIC-RELATED"/>
    <property type="match status" value="1"/>
</dbReference>
<feature type="transmembrane region" description="Helical" evidence="11">
    <location>
        <begin position="357"/>
        <end position="376"/>
    </location>
</feature>
<dbReference type="GO" id="GO:0016020">
    <property type="term" value="C:membrane"/>
    <property type="evidence" value="ECO:0007669"/>
    <property type="project" value="UniProtKB-SubCell"/>
</dbReference>
<evidence type="ECO:0000256" key="10">
    <source>
        <dbReference type="ARBA" id="ARBA00023136"/>
    </source>
</evidence>
<evidence type="ECO:0000256" key="7">
    <source>
        <dbReference type="ARBA" id="ARBA00022833"/>
    </source>
</evidence>
<dbReference type="InterPro" id="IPR036034">
    <property type="entry name" value="PDZ_sf"/>
</dbReference>
<feature type="domain" description="PDZ" evidence="12">
    <location>
        <begin position="138"/>
        <end position="200"/>
    </location>
</feature>
<proteinExistence type="inferred from homology"/>
<dbReference type="InterPro" id="IPR008915">
    <property type="entry name" value="Peptidase_M50"/>
</dbReference>
<dbReference type="CDD" id="cd06163">
    <property type="entry name" value="S2P-M50_PDZ_RseP-like"/>
    <property type="match status" value="1"/>
</dbReference>
<evidence type="ECO:0000313" key="13">
    <source>
        <dbReference type="EMBL" id="CZE48231.1"/>
    </source>
</evidence>
<evidence type="ECO:0000259" key="12">
    <source>
        <dbReference type="SMART" id="SM00228"/>
    </source>
</evidence>
<evidence type="ECO:0000256" key="5">
    <source>
        <dbReference type="ARBA" id="ARBA00022692"/>
    </source>
</evidence>
<dbReference type="PANTHER" id="PTHR42837">
    <property type="entry name" value="REGULATOR OF SIGMA-E PROTEASE RSEP"/>
    <property type="match status" value="1"/>
</dbReference>
<dbReference type="GO" id="GO:0046872">
    <property type="term" value="F:metal ion binding"/>
    <property type="evidence" value="ECO:0007669"/>
    <property type="project" value="UniProtKB-KW"/>
</dbReference>
<dbReference type="InterPro" id="IPR041489">
    <property type="entry name" value="PDZ_6"/>
</dbReference>
<evidence type="ECO:0000256" key="1">
    <source>
        <dbReference type="ARBA" id="ARBA00001947"/>
    </source>
</evidence>
<dbReference type="NCBIfam" id="TIGR00054">
    <property type="entry name" value="RIP metalloprotease RseP"/>
    <property type="match status" value="1"/>
</dbReference>
<feature type="transmembrane region" description="Helical" evidence="11">
    <location>
        <begin position="7"/>
        <end position="39"/>
    </location>
</feature>
<evidence type="ECO:0000256" key="3">
    <source>
        <dbReference type="ARBA" id="ARBA00007931"/>
    </source>
</evidence>
<evidence type="ECO:0000256" key="8">
    <source>
        <dbReference type="ARBA" id="ARBA00022989"/>
    </source>
</evidence>
<evidence type="ECO:0000256" key="4">
    <source>
        <dbReference type="ARBA" id="ARBA00022670"/>
    </source>
</evidence>
<dbReference type="Proteomes" id="UP000069632">
    <property type="component" value="Unassembled WGS sequence"/>
</dbReference>
<accession>A0A128EI31</accession>
<dbReference type="Pfam" id="PF02163">
    <property type="entry name" value="Peptidase_M50"/>
    <property type="match status" value="1"/>
</dbReference>
<protein>
    <recommendedName>
        <fullName evidence="11">Zinc metalloprotease</fullName>
        <ecNumber evidence="11">3.4.24.-</ecNumber>
    </recommendedName>
</protein>
<dbReference type="GO" id="GO:0004222">
    <property type="term" value="F:metalloendopeptidase activity"/>
    <property type="evidence" value="ECO:0007669"/>
    <property type="project" value="InterPro"/>
</dbReference>
<evidence type="ECO:0000256" key="11">
    <source>
        <dbReference type="RuleBase" id="RU362031"/>
    </source>
</evidence>
<dbReference type="EC" id="3.4.24.-" evidence="11"/>
<dbReference type="Gene3D" id="2.30.42.10">
    <property type="match status" value="1"/>
</dbReference>
<dbReference type="GO" id="GO:0006508">
    <property type="term" value="P:proteolysis"/>
    <property type="evidence" value="ECO:0007669"/>
    <property type="project" value="UniProtKB-KW"/>
</dbReference>
<comment type="subcellular location">
    <subcellularLocation>
        <location evidence="2">Membrane</location>
        <topology evidence="2">Multi-pass membrane protein</topology>
    </subcellularLocation>
</comment>
<organism evidence="13 14">
    <name type="scientific">Campylobacter geochelonis</name>
    <dbReference type="NCBI Taxonomy" id="1780362"/>
    <lineage>
        <taxon>Bacteria</taxon>
        <taxon>Pseudomonadati</taxon>
        <taxon>Campylobacterota</taxon>
        <taxon>Epsilonproteobacteria</taxon>
        <taxon>Campylobacterales</taxon>
        <taxon>Campylobacteraceae</taxon>
        <taxon>Campylobacter</taxon>
    </lineage>
</organism>
<keyword evidence="11" id="KW-0479">Metal-binding</keyword>
<dbReference type="SUPFAM" id="SSF50156">
    <property type="entry name" value="PDZ domain-like"/>
    <property type="match status" value="1"/>
</dbReference>
<reference evidence="13 14" key="1">
    <citation type="submission" date="2016-02" db="EMBL/GenBank/DDBJ databases">
        <authorList>
            <consortium name="Pathogen Informatics"/>
        </authorList>
    </citation>
    <scope>NUCLEOTIDE SEQUENCE [LARGE SCALE GENOMIC DNA]</scope>
    <source>
        <strain evidence="13 14">RC20</strain>
    </source>
</reference>
<dbReference type="OrthoDB" id="9782003at2"/>
<evidence type="ECO:0000313" key="14">
    <source>
        <dbReference type="Proteomes" id="UP000069632"/>
    </source>
</evidence>
<keyword evidence="9 11" id="KW-0482">Metalloprotease</keyword>
<evidence type="ECO:0000256" key="2">
    <source>
        <dbReference type="ARBA" id="ARBA00004141"/>
    </source>
</evidence>
<keyword evidence="7 11" id="KW-0862">Zinc</keyword>
<comment type="similarity">
    <text evidence="3 11">Belongs to the peptidase M50B family.</text>
</comment>
<feature type="transmembrane region" description="Helical" evidence="11">
    <location>
        <begin position="413"/>
        <end position="434"/>
    </location>
</feature>
<keyword evidence="5 11" id="KW-0812">Transmembrane</keyword>
<keyword evidence="6 11" id="KW-0378">Hydrolase</keyword>
<dbReference type="Pfam" id="PF17820">
    <property type="entry name" value="PDZ_6"/>
    <property type="match status" value="1"/>
</dbReference>
<sequence>MSKKTLNLVLVIAVAALAIWHWGPYFLITVLAISFLIFFHELGHFLAARQLGVVVETFSVGFGDRVYSKKVGDTEYCISAIPLGGYVKLRGQDDSDPTLKNYDEGSYTLLSPLGRIYVLFAGPFFNILLAFLLYVALGYIGVEKVSPVVGYVLKDSAAMEAGIKKGDKILEIGGQKIQDWDEIKKFVGLQSTDVVIKRDSQILTLNLTPKIGETYTIFNEKVQKPLIGIAQRGSTTLTYENGTKIDAKSYKATIDKNSKQLVLEGTATPNSKLAVKFFDDSTKSFYSDENGKFKVISDAPMQDVEYVTIYNKGFSSITFALDETIKASKLIVIGLEKLITGVVPIKEMGGIVAMTDITTKAASISVSVLFIIVALISVNLGILNLLPIPVLDGGHIVFNIYELLFKKPVSQRVFAGLSYAGMAFLFALMAFTIINDFLRLSGVYNNG</sequence>
<feature type="transmembrane region" description="Helical" evidence="11">
    <location>
        <begin position="116"/>
        <end position="137"/>
    </location>
</feature>
<dbReference type="SMART" id="SM00228">
    <property type="entry name" value="PDZ"/>
    <property type="match status" value="1"/>
</dbReference>
<dbReference type="CDD" id="cd23081">
    <property type="entry name" value="cpPDZ_EcRseP-like"/>
    <property type="match status" value="1"/>
</dbReference>
<dbReference type="AlphaFoldDB" id="A0A128EI31"/>
<dbReference type="InterPro" id="IPR001478">
    <property type="entry name" value="PDZ"/>
</dbReference>
<keyword evidence="4 13" id="KW-0645">Protease</keyword>
<name>A0A128EI31_9BACT</name>
<gene>
    <name evidence="13" type="primary">rseP</name>
    <name evidence="13" type="ORF">ERS672216_01307</name>
</gene>
<evidence type="ECO:0000256" key="6">
    <source>
        <dbReference type="ARBA" id="ARBA00022801"/>
    </source>
</evidence>
<comment type="cofactor">
    <cofactor evidence="1 11">
        <name>Zn(2+)</name>
        <dbReference type="ChEBI" id="CHEBI:29105"/>
    </cofactor>
</comment>
<keyword evidence="10 11" id="KW-0472">Membrane</keyword>
<keyword evidence="14" id="KW-1185">Reference proteome</keyword>
<dbReference type="InterPro" id="IPR004387">
    <property type="entry name" value="Pept_M50_Zn"/>
</dbReference>
<dbReference type="EMBL" id="FIZP01000006">
    <property type="protein sequence ID" value="CZE48231.1"/>
    <property type="molecule type" value="Genomic_DNA"/>
</dbReference>
<keyword evidence="8 11" id="KW-1133">Transmembrane helix</keyword>